<feature type="domain" description="STAS" evidence="1">
    <location>
        <begin position="41"/>
        <end position="95"/>
    </location>
</feature>
<dbReference type="InterPro" id="IPR058548">
    <property type="entry name" value="MlaB-like_STAS"/>
</dbReference>
<dbReference type="SUPFAM" id="SSF52091">
    <property type="entry name" value="SpoIIaa-like"/>
    <property type="match status" value="1"/>
</dbReference>
<dbReference type="PANTHER" id="PTHR35849:SF1">
    <property type="entry name" value="INTERMEMBRANE PHOSPHOLIPID TRANSPORT SYSTEM BINDING PROTEIN MLAB"/>
    <property type="match status" value="1"/>
</dbReference>
<dbReference type="EMBL" id="FNEM01000001">
    <property type="protein sequence ID" value="SDI41196.1"/>
    <property type="molecule type" value="Genomic_DNA"/>
</dbReference>
<dbReference type="RefSeq" id="WP_090360929.1">
    <property type="nucleotide sequence ID" value="NZ_FNEM01000001.1"/>
</dbReference>
<dbReference type="Gene3D" id="3.30.750.24">
    <property type="entry name" value="STAS domain"/>
    <property type="match status" value="1"/>
</dbReference>
<evidence type="ECO:0000313" key="2">
    <source>
        <dbReference type="EMBL" id="SDI41196.1"/>
    </source>
</evidence>
<dbReference type="InterPro" id="IPR036513">
    <property type="entry name" value="STAS_dom_sf"/>
</dbReference>
<proteinExistence type="predicted"/>
<dbReference type="OrthoDB" id="6400701at2"/>
<gene>
    <name evidence="2" type="ORF">SAMN04488540_101328</name>
</gene>
<organism evidence="2 3">
    <name type="scientific">Ferrimonas sediminum</name>
    <dbReference type="NCBI Taxonomy" id="718193"/>
    <lineage>
        <taxon>Bacteria</taxon>
        <taxon>Pseudomonadati</taxon>
        <taxon>Pseudomonadota</taxon>
        <taxon>Gammaproteobacteria</taxon>
        <taxon>Alteromonadales</taxon>
        <taxon>Ferrimonadaceae</taxon>
        <taxon>Ferrimonas</taxon>
    </lineage>
</organism>
<name>A0A1G8KCK7_9GAMM</name>
<evidence type="ECO:0000259" key="1">
    <source>
        <dbReference type="PROSITE" id="PS50801"/>
    </source>
</evidence>
<accession>A0A1G8KCK7</accession>
<dbReference type="AlphaFoldDB" id="A0A1G8KCK7"/>
<keyword evidence="3" id="KW-1185">Reference proteome</keyword>
<dbReference type="Pfam" id="PF13466">
    <property type="entry name" value="STAS_2"/>
    <property type="match status" value="1"/>
</dbReference>
<reference evidence="3" key="1">
    <citation type="submission" date="2016-10" db="EMBL/GenBank/DDBJ databases">
        <authorList>
            <person name="Varghese N."/>
            <person name="Submissions S."/>
        </authorList>
    </citation>
    <scope>NUCLEOTIDE SEQUENCE [LARGE SCALE GENOMIC DNA]</scope>
    <source>
        <strain evidence="3">DSM 23317</strain>
    </source>
</reference>
<dbReference type="InterPro" id="IPR052746">
    <property type="entry name" value="MlaB_ABC_Transporter"/>
</dbReference>
<dbReference type="PROSITE" id="PS50801">
    <property type="entry name" value="STAS"/>
    <property type="match status" value="1"/>
</dbReference>
<dbReference type="Proteomes" id="UP000199527">
    <property type="component" value="Unassembled WGS sequence"/>
</dbReference>
<sequence length="95" mass="9980">MTVSARASGRRLCLEGQLTLDTVSRFCGPTSSPLTDAIAEIDLSGLTRCDSAGVALLLDWVGQAEGRGQSLTWIGVPAGVRALLDLYDIDFLAIA</sequence>
<dbReference type="PANTHER" id="PTHR35849">
    <property type="entry name" value="BLR2341 PROTEIN"/>
    <property type="match status" value="1"/>
</dbReference>
<dbReference type="InterPro" id="IPR002645">
    <property type="entry name" value="STAS_dom"/>
</dbReference>
<protein>
    <submittedName>
        <fullName evidence="2">Phospholipid transport system transporter-binding protein</fullName>
    </submittedName>
</protein>
<dbReference type="CDD" id="cd07043">
    <property type="entry name" value="STAS_anti-anti-sigma_factors"/>
    <property type="match status" value="1"/>
</dbReference>
<evidence type="ECO:0000313" key="3">
    <source>
        <dbReference type="Proteomes" id="UP000199527"/>
    </source>
</evidence>